<dbReference type="CDD" id="cd19499">
    <property type="entry name" value="RecA-like_ClpB_Hsp104-like"/>
    <property type="match status" value="1"/>
</dbReference>
<evidence type="ECO:0000256" key="5">
    <source>
        <dbReference type="SAM" id="Phobius"/>
    </source>
</evidence>
<dbReference type="PRINTS" id="PR00300">
    <property type="entry name" value="CLPPROTEASEA"/>
</dbReference>
<feature type="domain" description="ATPase AAA-type core" evidence="6">
    <location>
        <begin position="104"/>
        <end position="167"/>
    </location>
</feature>
<feature type="transmembrane region" description="Helical" evidence="5">
    <location>
        <begin position="278"/>
        <end position="298"/>
    </location>
</feature>
<evidence type="ECO:0000313" key="7">
    <source>
        <dbReference type="EMBL" id="KUL49161.1"/>
    </source>
</evidence>
<dbReference type="InterPro" id="IPR050130">
    <property type="entry name" value="ClpA_ClpB"/>
</dbReference>
<dbReference type="SUPFAM" id="SSF52540">
    <property type="entry name" value="P-loop containing nucleoside triphosphate hydrolases"/>
    <property type="match status" value="1"/>
</dbReference>
<dbReference type="Pfam" id="PF07724">
    <property type="entry name" value="AAA_2"/>
    <property type="match status" value="1"/>
</dbReference>
<name>A0A0X3VX23_STRVO</name>
<keyword evidence="1" id="KW-0547">Nucleotide-binding</keyword>
<keyword evidence="2" id="KW-0067">ATP-binding</keyword>
<evidence type="ECO:0000259" key="6">
    <source>
        <dbReference type="Pfam" id="PF07724"/>
    </source>
</evidence>
<dbReference type="InterPro" id="IPR001270">
    <property type="entry name" value="ClpA/B"/>
</dbReference>
<feature type="region of interest" description="Disordered" evidence="4">
    <location>
        <begin position="16"/>
        <end position="38"/>
    </location>
</feature>
<keyword evidence="5" id="KW-0812">Transmembrane</keyword>
<evidence type="ECO:0000256" key="1">
    <source>
        <dbReference type="ARBA" id="ARBA00022741"/>
    </source>
</evidence>
<feature type="compositionally biased region" description="Basic residues" evidence="4">
    <location>
        <begin position="179"/>
        <end position="188"/>
    </location>
</feature>
<keyword evidence="5" id="KW-1133">Transmembrane helix</keyword>
<evidence type="ECO:0000256" key="3">
    <source>
        <dbReference type="ARBA" id="ARBA00023186"/>
    </source>
</evidence>
<feature type="compositionally biased region" description="Basic and acidic residues" evidence="4">
    <location>
        <begin position="163"/>
        <end position="175"/>
    </location>
</feature>
<dbReference type="GO" id="GO:0005737">
    <property type="term" value="C:cytoplasm"/>
    <property type="evidence" value="ECO:0007669"/>
    <property type="project" value="TreeGrafter"/>
</dbReference>
<dbReference type="PANTHER" id="PTHR11638:SF18">
    <property type="entry name" value="HEAT SHOCK PROTEIN 104"/>
    <property type="match status" value="1"/>
</dbReference>
<dbReference type="Gene3D" id="3.40.50.300">
    <property type="entry name" value="P-loop containing nucleotide triphosphate hydrolases"/>
    <property type="match status" value="1"/>
</dbReference>
<sequence length="299" mass="32119">MAAEEYERATELRDRIGGLNRRREADHGTEPDDGQSLEATAEDIAEVVSRQTGIPVSNLTQEEKARLLGLEEHLRERVIGQGEAVGAVAEAVLRSRAGLADPGRPIGSFLFLGPTGVGKTELARALAEALFGSEDLMVRLDMSEYQERQTVSRLVGAPPGYVGHDETRSDRDAHGGPRTPRRARRAFRRIVERVPPGPPPRTGRAGWRAPAGGAPKVERSASEMDQTNPVPDPERNSGLRPSVGVPPGETPPAEGGLSEAGPQETYNPTKGWSKGPTIIIWAFVVLFAAFCVAFAIAVL</sequence>
<dbReference type="AlphaFoldDB" id="A0A0X3VX23"/>
<dbReference type="Pfam" id="PF20088">
    <property type="entry name" value="DUF6480"/>
    <property type="match status" value="1"/>
</dbReference>
<dbReference type="EMBL" id="LLZJ01000366">
    <property type="protein sequence ID" value="KUL49161.1"/>
    <property type="molecule type" value="Genomic_DNA"/>
</dbReference>
<dbReference type="PROSITE" id="PS00871">
    <property type="entry name" value="CLPAB_2"/>
    <property type="match status" value="1"/>
</dbReference>
<accession>A0A0X3VX23</accession>
<dbReference type="GO" id="GO:0016887">
    <property type="term" value="F:ATP hydrolysis activity"/>
    <property type="evidence" value="ECO:0007669"/>
    <property type="project" value="InterPro"/>
</dbReference>
<feature type="region of interest" description="Disordered" evidence="4">
    <location>
        <begin position="155"/>
        <end position="271"/>
    </location>
</feature>
<reference evidence="8" key="1">
    <citation type="submission" date="2015-10" db="EMBL/GenBank/DDBJ databases">
        <authorList>
            <person name="Ju K.-S."/>
            <person name="Doroghazi J.R."/>
            <person name="Metcalf W.W."/>
        </authorList>
    </citation>
    <scope>NUCLEOTIDE SEQUENCE [LARGE SCALE GENOMIC DNA]</scope>
    <source>
        <strain evidence="8">NRRL F-8817</strain>
    </source>
</reference>
<dbReference type="InterPro" id="IPR003959">
    <property type="entry name" value="ATPase_AAA_core"/>
</dbReference>
<keyword evidence="3" id="KW-0143">Chaperone</keyword>
<feature type="compositionally biased region" description="Basic and acidic residues" evidence="4">
    <location>
        <begin position="16"/>
        <end position="30"/>
    </location>
</feature>
<keyword evidence="5" id="KW-0472">Membrane</keyword>
<evidence type="ECO:0000313" key="8">
    <source>
        <dbReference type="Proteomes" id="UP000053413"/>
    </source>
</evidence>
<evidence type="ECO:0000256" key="4">
    <source>
        <dbReference type="SAM" id="MobiDB-lite"/>
    </source>
</evidence>
<dbReference type="GO" id="GO:0005524">
    <property type="term" value="F:ATP binding"/>
    <property type="evidence" value="ECO:0007669"/>
    <property type="project" value="UniProtKB-KW"/>
</dbReference>
<dbReference type="InterPro" id="IPR027417">
    <property type="entry name" value="P-loop_NTPase"/>
</dbReference>
<dbReference type="InterPro" id="IPR028299">
    <property type="entry name" value="ClpA/B_CS2"/>
</dbReference>
<evidence type="ECO:0000256" key="2">
    <source>
        <dbReference type="ARBA" id="ARBA00022840"/>
    </source>
</evidence>
<proteinExistence type="predicted"/>
<dbReference type="InterPro" id="IPR045512">
    <property type="entry name" value="DUF6480"/>
</dbReference>
<organism evidence="7 8">
    <name type="scientific">Streptomyces violaceusniger</name>
    <dbReference type="NCBI Taxonomy" id="68280"/>
    <lineage>
        <taxon>Bacteria</taxon>
        <taxon>Bacillati</taxon>
        <taxon>Actinomycetota</taxon>
        <taxon>Actinomycetes</taxon>
        <taxon>Kitasatosporales</taxon>
        <taxon>Streptomycetaceae</taxon>
        <taxon>Streptomyces</taxon>
        <taxon>Streptomyces violaceusniger group</taxon>
    </lineage>
</organism>
<gene>
    <name evidence="7" type="ORF">ADL28_27230</name>
</gene>
<comment type="caution">
    <text evidence="7">The sequence shown here is derived from an EMBL/GenBank/DDBJ whole genome shotgun (WGS) entry which is preliminary data.</text>
</comment>
<dbReference type="Proteomes" id="UP000053413">
    <property type="component" value="Unassembled WGS sequence"/>
</dbReference>
<protein>
    <recommendedName>
        <fullName evidence="6">ATPase AAA-type core domain-containing protein</fullName>
    </recommendedName>
</protein>
<dbReference type="GO" id="GO:0034605">
    <property type="term" value="P:cellular response to heat"/>
    <property type="evidence" value="ECO:0007669"/>
    <property type="project" value="TreeGrafter"/>
</dbReference>
<feature type="compositionally biased region" description="Low complexity" evidence="4">
    <location>
        <begin position="202"/>
        <end position="215"/>
    </location>
</feature>
<dbReference type="PANTHER" id="PTHR11638">
    <property type="entry name" value="ATP-DEPENDENT CLP PROTEASE"/>
    <property type="match status" value="1"/>
</dbReference>